<gene>
    <name evidence="6" type="ORF">SADO_16083</name>
</gene>
<feature type="transmembrane region" description="Helical" evidence="5">
    <location>
        <begin position="35"/>
        <end position="55"/>
    </location>
</feature>
<keyword evidence="4 5" id="KW-0472">Membrane</keyword>
<dbReference type="Proteomes" id="UP001460888">
    <property type="component" value="Unassembled WGS sequence"/>
</dbReference>
<accession>A0ABV2B4J4</accession>
<feature type="transmembrane region" description="Helical" evidence="5">
    <location>
        <begin position="232"/>
        <end position="257"/>
    </location>
</feature>
<dbReference type="Pfam" id="PF01226">
    <property type="entry name" value="Form_Nir_trans"/>
    <property type="match status" value="1"/>
</dbReference>
<sequence length="265" mass="28880">MADRDNRHPTPNARVSARAIYQTIRRDGEEEMARLVGSLWWSGVAAGIAVSTSVIAEGLLHETLPDNAWRPSLEAFGYCVGFVLVVLGRTQLFTENTITAVLPLMTRTNRESFICIARLWSVVFIANMVGTLVAATFTDVVGFATPEQLAAFHDVSRPLLEKGWIETLLHGIPAGFFVAAMVWMLPNARGSEIWVIVIATYMIALGDFAHVVVGSMEAFLLLLAGEVHIIDALWGCLLPALIGNVLGGTVLFSLLAYGQVRQEID</sequence>
<dbReference type="EMBL" id="APND01000006">
    <property type="protein sequence ID" value="MES1930778.1"/>
    <property type="molecule type" value="Genomic_DNA"/>
</dbReference>
<evidence type="ECO:0000256" key="4">
    <source>
        <dbReference type="ARBA" id="ARBA00023136"/>
    </source>
</evidence>
<proteinExistence type="predicted"/>
<dbReference type="PANTHER" id="PTHR30520">
    <property type="entry name" value="FORMATE TRANSPORTER-RELATED"/>
    <property type="match status" value="1"/>
</dbReference>
<evidence type="ECO:0000313" key="6">
    <source>
        <dbReference type="EMBL" id="MES1930778.1"/>
    </source>
</evidence>
<name>A0ABV2B4J4_9GAMM</name>
<feature type="transmembrane region" description="Helical" evidence="5">
    <location>
        <begin position="75"/>
        <end position="92"/>
    </location>
</feature>
<keyword evidence="7" id="KW-1185">Reference proteome</keyword>
<comment type="caution">
    <text evidence="6">The sequence shown here is derived from an EMBL/GenBank/DDBJ whole genome shotgun (WGS) entry which is preliminary data.</text>
</comment>
<organism evidence="6 7">
    <name type="scientific">Salinisphaera dokdonensis CL-ES53</name>
    <dbReference type="NCBI Taxonomy" id="1304272"/>
    <lineage>
        <taxon>Bacteria</taxon>
        <taxon>Pseudomonadati</taxon>
        <taxon>Pseudomonadota</taxon>
        <taxon>Gammaproteobacteria</taxon>
        <taxon>Salinisphaerales</taxon>
        <taxon>Salinisphaeraceae</taxon>
        <taxon>Salinisphaera</taxon>
    </lineage>
</organism>
<feature type="transmembrane region" description="Helical" evidence="5">
    <location>
        <begin position="113"/>
        <end position="137"/>
    </location>
</feature>
<keyword evidence="3 5" id="KW-1133">Transmembrane helix</keyword>
<feature type="transmembrane region" description="Helical" evidence="5">
    <location>
        <begin position="193"/>
        <end position="212"/>
    </location>
</feature>
<dbReference type="RefSeq" id="WP_353113316.1">
    <property type="nucleotide sequence ID" value="NZ_APND01000006.1"/>
</dbReference>
<evidence type="ECO:0000256" key="2">
    <source>
        <dbReference type="ARBA" id="ARBA00022692"/>
    </source>
</evidence>
<dbReference type="InterPro" id="IPR023271">
    <property type="entry name" value="Aquaporin-like"/>
</dbReference>
<evidence type="ECO:0000256" key="1">
    <source>
        <dbReference type="ARBA" id="ARBA00004141"/>
    </source>
</evidence>
<evidence type="ECO:0000256" key="5">
    <source>
        <dbReference type="SAM" id="Phobius"/>
    </source>
</evidence>
<reference evidence="6 7" key="1">
    <citation type="submission" date="2013-03" db="EMBL/GenBank/DDBJ databases">
        <title>Salinisphaera dokdonensis CL-ES53 Genome Sequencing.</title>
        <authorList>
            <person name="Li C."/>
            <person name="Lai Q."/>
            <person name="Shao Z."/>
        </authorList>
    </citation>
    <scope>NUCLEOTIDE SEQUENCE [LARGE SCALE GENOMIC DNA]</scope>
    <source>
        <strain evidence="6 7">CL-ES53</strain>
    </source>
</reference>
<comment type="subcellular location">
    <subcellularLocation>
        <location evidence="1">Membrane</location>
        <topology evidence="1">Multi-pass membrane protein</topology>
    </subcellularLocation>
</comment>
<protein>
    <submittedName>
        <fullName evidence="6">Transporter</fullName>
    </submittedName>
</protein>
<dbReference type="PANTHER" id="PTHR30520:SF2">
    <property type="entry name" value="INNER MEMBRANE PROTEIN YFDC"/>
    <property type="match status" value="1"/>
</dbReference>
<dbReference type="Gene3D" id="1.20.1080.10">
    <property type="entry name" value="Glycerol uptake facilitator protein"/>
    <property type="match status" value="1"/>
</dbReference>
<evidence type="ECO:0000256" key="3">
    <source>
        <dbReference type="ARBA" id="ARBA00022989"/>
    </source>
</evidence>
<dbReference type="InterPro" id="IPR000292">
    <property type="entry name" value="For/NO2_transpt"/>
</dbReference>
<evidence type="ECO:0000313" key="7">
    <source>
        <dbReference type="Proteomes" id="UP001460888"/>
    </source>
</evidence>
<keyword evidence="2 5" id="KW-0812">Transmembrane</keyword>
<feature type="transmembrane region" description="Helical" evidence="5">
    <location>
        <begin position="168"/>
        <end position="186"/>
    </location>
</feature>